<evidence type="ECO:0000313" key="3">
    <source>
        <dbReference type="Proteomes" id="UP000027135"/>
    </source>
</evidence>
<dbReference type="AlphaFoldDB" id="A0A067RW94"/>
<organism evidence="2 3">
    <name type="scientific">Zootermopsis nevadensis</name>
    <name type="common">Dampwood termite</name>
    <dbReference type="NCBI Taxonomy" id="136037"/>
    <lineage>
        <taxon>Eukaryota</taxon>
        <taxon>Metazoa</taxon>
        <taxon>Ecdysozoa</taxon>
        <taxon>Arthropoda</taxon>
        <taxon>Hexapoda</taxon>
        <taxon>Insecta</taxon>
        <taxon>Pterygota</taxon>
        <taxon>Neoptera</taxon>
        <taxon>Polyneoptera</taxon>
        <taxon>Dictyoptera</taxon>
        <taxon>Blattodea</taxon>
        <taxon>Blattoidea</taxon>
        <taxon>Termitoidae</taxon>
        <taxon>Termopsidae</taxon>
        <taxon>Zootermopsis</taxon>
    </lineage>
</organism>
<name>A0A067RW94_ZOONE</name>
<evidence type="ECO:0000313" key="2">
    <source>
        <dbReference type="EMBL" id="KDR24129.1"/>
    </source>
</evidence>
<proteinExistence type="predicted"/>
<gene>
    <name evidence="2" type="ORF">L798_09930</name>
</gene>
<dbReference type="InParanoid" id="A0A067RW94"/>
<feature type="transmembrane region" description="Helical" evidence="1">
    <location>
        <begin position="29"/>
        <end position="47"/>
    </location>
</feature>
<keyword evidence="1" id="KW-0812">Transmembrane</keyword>
<sequence>MDCFQGMKQKFLACINTNNEGLLFNRKEFIIYIIFLVTVMIGTYVKTDNMNYWNTKHADDLIAKKQFEDVIKETNFKDLSSITHFWKEKTMRDEINRKNNIQETEMCS</sequence>
<keyword evidence="1" id="KW-1133">Transmembrane helix</keyword>
<protein>
    <submittedName>
        <fullName evidence="2">Uncharacterized protein</fullName>
    </submittedName>
</protein>
<keyword evidence="3" id="KW-1185">Reference proteome</keyword>
<dbReference type="EMBL" id="KK852426">
    <property type="protein sequence ID" value="KDR24129.1"/>
    <property type="molecule type" value="Genomic_DNA"/>
</dbReference>
<evidence type="ECO:0000256" key="1">
    <source>
        <dbReference type="SAM" id="Phobius"/>
    </source>
</evidence>
<accession>A0A067RW94</accession>
<keyword evidence="1" id="KW-0472">Membrane</keyword>
<reference evidence="2 3" key="1">
    <citation type="journal article" date="2014" name="Nat. Commun.">
        <title>Molecular traces of alternative social organization in a termite genome.</title>
        <authorList>
            <person name="Terrapon N."/>
            <person name="Li C."/>
            <person name="Robertson H.M."/>
            <person name="Ji L."/>
            <person name="Meng X."/>
            <person name="Booth W."/>
            <person name="Chen Z."/>
            <person name="Childers C.P."/>
            <person name="Glastad K.M."/>
            <person name="Gokhale K."/>
            <person name="Gowin J."/>
            <person name="Gronenberg W."/>
            <person name="Hermansen R.A."/>
            <person name="Hu H."/>
            <person name="Hunt B.G."/>
            <person name="Huylmans A.K."/>
            <person name="Khalil S.M."/>
            <person name="Mitchell R.D."/>
            <person name="Munoz-Torres M.C."/>
            <person name="Mustard J.A."/>
            <person name="Pan H."/>
            <person name="Reese J.T."/>
            <person name="Scharf M.E."/>
            <person name="Sun F."/>
            <person name="Vogel H."/>
            <person name="Xiao J."/>
            <person name="Yang W."/>
            <person name="Yang Z."/>
            <person name="Yang Z."/>
            <person name="Zhou J."/>
            <person name="Zhu J."/>
            <person name="Brent C.S."/>
            <person name="Elsik C.G."/>
            <person name="Goodisman M.A."/>
            <person name="Liberles D.A."/>
            <person name="Roe R.M."/>
            <person name="Vargo E.L."/>
            <person name="Vilcinskas A."/>
            <person name="Wang J."/>
            <person name="Bornberg-Bauer E."/>
            <person name="Korb J."/>
            <person name="Zhang G."/>
            <person name="Liebig J."/>
        </authorList>
    </citation>
    <scope>NUCLEOTIDE SEQUENCE [LARGE SCALE GENOMIC DNA]</scope>
    <source>
        <tissue evidence="2">Whole organism</tissue>
    </source>
</reference>
<dbReference type="Proteomes" id="UP000027135">
    <property type="component" value="Unassembled WGS sequence"/>
</dbReference>